<dbReference type="AlphaFoldDB" id="A0A7R7MZP2"/>
<keyword evidence="1" id="KW-0614">Plasmid</keyword>
<evidence type="ECO:0000313" key="1">
    <source>
        <dbReference type="EMBL" id="BCP02480.1"/>
    </source>
</evidence>
<geneLocation type="plasmid" evidence="1 2">
    <name>pM018</name>
</geneLocation>
<proteinExistence type="predicted"/>
<dbReference type="Proteomes" id="UP000595205">
    <property type="component" value="Plasmid pM018"/>
</dbReference>
<gene>
    <name evidence="1" type="ORF">MINTM018_52490</name>
</gene>
<dbReference type="RefSeq" id="WP_202349095.1">
    <property type="nucleotide sequence ID" value="NZ_AP024256.1"/>
</dbReference>
<evidence type="ECO:0000313" key="2">
    <source>
        <dbReference type="Proteomes" id="UP000595205"/>
    </source>
</evidence>
<name>A0A7R7MZP2_MYCIT</name>
<organism evidence="1 2">
    <name type="scientific">Mycobacterium intracellulare</name>
    <dbReference type="NCBI Taxonomy" id="1767"/>
    <lineage>
        <taxon>Bacteria</taxon>
        <taxon>Bacillati</taxon>
        <taxon>Actinomycetota</taxon>
        <taxon>Actinomycetes</taxon>
        <taxon>Mycobacteriales</taxon>
        <taxon>Mycobacteriaceae</taxon>
        <taxon>Mycobacterium</taxon>
        <taxon>Mycobacterium avium complex (MAC)</taxon>
    </lineage>
</organism>
<sequence length="51" mass="5743">MTGDGKHTKELILAWMRGEIEHVVFFSFSRQAFVRYTDESRGANSPGGIVL</sequence>
<protein>
    <submittedName>
        <fullName evidence="1">Uncharacterized protein</fullName>
    </submittedName>
</protein>
<reference evidence="1 2" key="1">
    <citation type="submission" date="2020-12" db="EMBL/GenBank/DDBJ databases">
        <title>Genome sequence of clinical Mycobacterium intracellulare strains.</title>
        <authorList>
            <person name="Tateishi Y."/>
            <person name="Matsumoto S."/>
            <person name="Fukushima Y."/>
            <person name="Nakajima C."/>
            <person name="Suzuki Y."/>
        </authorList>
    </citation>
    <scope>NUCLEOTIDE SEQUENCE [LARGE SCALE GENOMIC DNA]</scope>
    <source>
        <strain evidence="1 2">M018</strain>
        <plasmid evidence="1 2">pM018</plasmid>
    </source>
</reference>
<dbReference type="EMBL" id="AP024256">
    <property type="protein sequence ID" value="BCP02480.1"/>
    <property type="molecule type" value="Genomic_DNA"/>
</dbReference>
<accession>A0A7R7MZP2</accession>